<keyword evidence="8" id="KW-1185">Reference proteome</keyword>
<evidence type="ECO:0000259" key="5">
    <source>
        <dbReference type="Pfam" id="PF04101"/>
    </source>
</evidence>
<dbReference type="OrthoDB" id="9810950at2"/>
<dbReference type="RefSeq" id="WP_129426204.1">
    <property type="nucleotide sequence ID" value="NZ_SDPW01000001.1"/>
</dbReference>
<dbReference type="SUPFAM" id="SSF53756">
    <property type="entry name" value="UDP-Glycosyltransferase/glycogen phosphorylase"/>
    <property type="match status" value="1"/>
</dbReference>
<sequence>MHASVGSGHRSAANAIAQAFELMRDEQAAEPAESAQQPDVPHIPENLEVKVLDILDFGRIVFDGDKTASMFTGPTRPVYDLTWRYTFTGRLLWGGGTVWAHIMYPKFVEYVRNRPPAAIVCTHITAANVAVSARMLTGQHYPIVCVPTDYETEGLWPHLSSDLFCVATESMAETLRPRKVPEKRIRITGIPTRDDFRRTYDRAETRQRLDLPQDKRIVLALAGAYLPRPYVHFRNALDNLLPFLHTLGHSLHFVFVAGNDREYAEHLRTQCAELGISDNVTVLEYVEGMAALMAASDLVICKSGGLTVTECLCAQVPMILLGKAYGQEKANVRMLTSLGAAMHVTTWRELLDALRHVANNPDSVRAMLVNGSFLRRPNAARDIAAATLSLADAPKDESDPLYKKHFLHFYWGKKPAHVR</sequence>
<dbReference type="PANTHER" id="PTHR43025:SF3">
    <property type="entry name" value="MONOGALACTOSYLDIACYLGLYCEROL SYNTHASE 1, CHLOROPLASTIC"/>
    <property type="match status" value="1"/>
</dbReference>
<keyword evidence="4 7" id="KW-0808">Transferase</keyword>
<protein>
    <submittedName>
        <fullName evidence="7">Glycosyltransferase</fullName>
    </submittedName>
</protein>
<dbReference type="InterPro" id="IPR050519">
    <property type="entry name" value="Glycosyltransf_28_UgtP"/>
</dbReference>
<organism evidence="7 8">
    <name type="scientific">Senegalimassilia faecalis</name>
    <dbReference type="NCBI Taxonomy" id="2509433"/>
    <lineage>
        <taxon>Bacteria</taxon>
        <taxon>Bacillati</taxon>
        <taxon>Actinomycetota</taxon>
        <taxon>Coriobacteriia</taxon>
        <taxon>Coriobacteriales</taxon>
        <taxon>Coriobacteriaceae</taxon>
        <taxon>Senegalimassilia</taxon>
    </lineage>
</organism>
<dbReference type="Gene3D" id="3.40.50.2000">
    <property type="entry name" value="Glycogen Phosphorylase B"/>
    <property type="match status" value="1"/>
</dbReference>
<comment type="caution">
    <text evidence="7">The sequence shown here is derived from an EMBL/GenBank/DDBJ whole genome shotgun (WGS) entry which is preliminary data.</text>
</comment>
<feature type="domain" description="Diacylglycerol glucosyltransferase N-terminal" evidence="6">
    <location>
        <begin position="100"/>
        <end position="191"/>
    </location>
</feature>
<evidence type="ECO:0000259" key="6">
    <source>
        <dbReference type="Pfam" id="PF06925"/>
    </source>
</evidence>
<dbReference type="Pfam" id="PF06925">
    <property type="entry name" value="MGDG_synth"/>
    <property type="match status" value="1"/>
</dbReference>
<dbReference type="GO" id="GO:0016020">
    <property type="term" value="C:membrane"/>
    <property type="evidence" value="ECO:0007669"/>
    <property type="project" value="UniProtKB-SubCell"/>
</dbReference>
<evidence type="ECO:0000256" key="3">
    <source>
        <dbReference type="ARBA" id="ARBA00022676"/>
    </source>
</evidence>
<name>A0A4Q2K3T4_9ACTN</name>
<dbReference type="InterPro" id="IPR007235">
    <property type="entry name" value="Glyco_trans_28_C"/>
</dbReference>
<dbReference type="GO" id="GO:0009247">
    <property type="term" value="P:glycolipid biosynthetic process"/>
    <property type="evidence" value="ECO:0007669"/>
    <property type="project" value="InterPro"/>
</dbReference>
<keyword evidence="3" id="KW-0328">Glycosyltransferase</keyword>
<comment type="subcellular location">
    <subcellularLocation>
        <location evidence="1">Membrane</location>
    </subcellularLocation>
</comment>
<accession>A0A4Q2K3T4</accession>
<dbReference type="PANTHER" id="PTHR43025">
    <property type="entry name" value="MONOGALACTOSYLDIACYLGLYCEROL SYNTHASE"/>
    <property type="match status" value="1"/>
</dbReference>
<dbReference type="Pfam" id="PF04101">
    <property type="entry name" value="Glyco_tran_28_C"/>
    <property type="match status" value="1"/>
</dbReference>
<comment type="similarity">
    <text evidence="2">Belongs to the glycosyltransferase 28 family.</text>
</comment>
<evidence type="ECO:0000313" key="7">
    <source>
        <dbReference type="EMBL" id="RXZ55168.1"/>
    </source>
</evidence>
<evidence type="ECO:0000313" key="8">
    <source>
        <dbReference type="Proteomes" id="UP000293345"/>
    </source>
</evidence>
<evidence type="ECO:0000256" key="2">
    <source>
        <dbReference type="ARBA" id="ARBA00006962"/>
    </source>
</evidence>
<dbReference type="GO" id="GO:0016758">
    <property type="term" value="F:hexosyltransferase activity"/>
    <property type="evidence" value="ECO:0007669"/>
    <property type="project" value="InterPro"/>
</dbReference>
<dbReference type="EMBL" id="SDPW01000001">
    <property type="protein sequence ID" value="RXZ55168.1"/>
    <property type="molecule type" value="Genomic_DNA"/>
</dbReference>
<dbReference type="Proteomes" id="UP000293345">
    <property type="component" value="Unassembled WGS sequence"/>
</dbReference>
<evidence type="ECO:0000256" key="4">
    <source>
        <dbReference type="ARBA" id="ARBA00022679"/>
    </source>
</evidence>
<dbReference type="InterPro" id="IPR009695">
    <property type="entry name" value="Diacylglyc_glucosyltr_N"/>
</dbReference>
<gene>
    <name evidence="7" type="ORF">ET524_09080</name>
</gene>
<evidence type="ECO:0000256" key="1">
    <source>
        <dbReference type="ARBA" id="ARBA00004370"/>
    </source>
</evidence>
<reference evidence="7 8" key="1">
    <citation type="submission" date="2019-01" db="EMBL/GenBank/DDBJ databases">
        <title>Senegalimassilia sp. nov. KGMB04484 isolated human feces.</title>
        <authorList>
            <person name="Han K.-I."/>
            <person name="Kim J.-S."/>
            <person name="Lee K.C."/>
            <person name="Suh M.K."/>
            <person name="Eom M.K."/>
            <person name="Lee J.H."/>
            <person name="Park S.-H."/>
            <person name="Kang S.W."/>
            <person name="Park J.-E."/>
            <person name="Oh B.S."/>
            <person name="Yu S.Y."/>
            <person name="Choi S.-H."/>
            <person name="Lee D.H."/>
            <person name="Yoon H."/>
            <person name="Kim B.-Y."/>
            <person name="Lee J.H."/>
            <person name="Lee J.-S."/>
        </authorList>
    </citation>
    <scope>NUCLEOTIDE SEQUENCE [LARGE SCALE GENOMIC DNA]</scope>
    <source>
        <strain evidence="7 8">KGMB04484</strain>
    </source>
</reference>
<dbReference type="AlphaFoldDB" id="A0A4Q2K3T4"/>
<feature type="domain" description="Glycosyl transferase family 28 C-terminal" evidence="5">
    <location>
        <begin position="249"/>
        <end position="357"/>
    </location>
</feature>
<proteinExistence type="inferred from homology"/>